<dbReference type="GeneID" id="66980648"/>
<sequence length="123" mass="14006">MARKAALHPPVIVMSKFRSQRKKSARSHASEGPWKADDPFGPPHIPSSSFPTTGIRRIRNTLSKLSPSARAERQILKQKDRHRHPLTERNVKALVSEQELGDVFRPTENTTEIQVSAWLERVH</sequence>
<reference evidence="2" key="1">
    <citation type="submission" date="2021-01" db="EMBL/GenBank/DDBJ databases">
        <authorList>
            <consortium name="Aspergillus chevalieri M1 genome sequencing consortium"/>
            <person name="Kazuki M."/>
            <person name="Futagami T."/>
        </authorList>
    </citation>
    <scope>NUCLEOTIDE SEQUENCE</scope>
    <source>
        <strain evidence="2">M1</strain>
    </source>
</reference>
<reference evidence="2" key="2">
    <citation type="submission" date="2021-02" db="EMBL/GenBank/DDBJ databases">
        <title>Aspergillus chevalieri M1 genome sequence.</title>
        <authorList>
            <person name="Kadooka C."/>
            <person name="Mori K."/>
            <person name="Futagami T."/>
        </authorList>
    </citation>
    <scope>NUCLEOTIDE SEQUENCE</scope>
    <source>
        <strain evidence="2">M1</strain>
    </source>
</reference>
<dbReference type="KEGG" id="ache:ACHE_30276S"/>
<proteinExistence type="predicted"/>
<dbReference type="Proteomes" id="UP000637239">
    <property type="component" value="Chromosome 3"/>
</dbReference>
<dbReference type="EMBL" id="AP024418">
    <property type="protein sequence ID" value="BCR86289.1"/>
    <property type="molecule type" value="Genomic_DNA"/>
</dbReference>
<gene>
    <name evidence="2" type="ORF">ACHE_30276S</name>
</gene>
<accession>A0A7R7VLT9</accession>
<dbReference type="AlphaFoldDB" id="A0A7R7VLT9"/>
<name>A0A7R7VLT9_ASPCH</name>
<evidence type="ECO:0000313" key="3">
    <source>
        <dbReference type="Proteomes" id="UP000637239"/>
    </source>
</evidence>
<protein>
    <submittedName>
        <fullName evidence="2">Uncharacterized protein</fullName>
    </submittedName>
</protein>
<evidence type="ECO:0000256" key="1">
    <source>
        <dbReference type="SAM" id="MobiDB-lite"/>
    </source>
</evidence>
<feature type="region of interest" description="Disordered" evidence="1">
    <location>
        <begin position="1"/>
        <end position="54"/>
    </location>
</feature>
<evidence type="ECO:0000313" key="2">
    <source>
        <dbReference type="EMBL" id="BCR86289.1"/>
    </source>
</evidence>
<organism evidence="2 3">
    <name type="scientific">Aspergillus chevalieri</name>
    <name type="common">Eurotium chevalieri</name>
    <dbReference type="NCBI Taxonomy" id="182096"/>
    <lineage>
        <taxon>Eukaryota</taxon>
        <taxon>Fungi</taxon>
        <taxon>Dikarya</taxon>
        <taxon>Ascomycota</taxon>
        <taxon>Pezizomycotina</taxon>
        <taxon>Eurotiomycetes</taxon>
        <taxon>Eurotiomycetidae</taxon>
        <taxon>Eurotiales</taxon>
        <taxon>Aspergillaceae</taxon>
        <taxon>Aspergillus</taxon>
        <taxon>Aspergillus subgen. Aspergillus</taxon>
    </lineage>
</organism>
<keyword evidence="3" id="KW-1185">Reference proteome</keyword>
<dbReference type="RefSeq" id="XP_043134811.1">
    <property type="nucleotide sequence ID" value="XM_043276877.1"/>
</dbReference>